<protein>
    <submittedName>
        <fullName evidence="2">Crp/Fnr family transcriptional regulator</fullName>
    </submittedName>
</protein>
<dbReference type="EMBL" id="PYFT01000001">
    <property type="protein sequence ID" value="PSR53498.1"/>
    <property type="molecule type" value="Genomic_DNA"/>
</dbReference>
<dbReference type="AlphaFoldDB" id="A0A2T2YDF9"/>
<evidence type="ECO:0000313" key="3">
    <source>
        <dbReference type="Proteomes" id="UP000240357"/>
    </source>
</evidence>
<sequence>MTDDEIYAQARKSYARLVVFTNEEWQAFRERTLIRYLNRKEHFLRQDAVCLHCAYVAKGYVRHYYLVEGKEVTNDFNFEHMSTGGYQSFITQMPVRFNIVAMEPTTLVTFNRSTILDLYERYPNWQKLGRLVIEGLFNRKTLREESFLLDTPEDRYRQLLQRQPFILQRVPLVYIASYLGITPETLSRIRARK</sequence>
<dbReference type="InterPro" id="IPR018490">
    <property type="entry name" value="cNMP-bd_dom_sf"/>
</dbReference>
<dbReference type="InterPro" id="IPR000595">
    <property type="entry name" value="cNMP-bd_dom"/>
</dbReference>
<gene>
    <name evidence="2" type="ORF">AHMF7605_08150</name>
</gene>
<dbReference type="RefSeq" id="WP_106928184.1">
    <property type="nucleotide sequence ID" value="NZ_PYFT01000001.1"/>
</dbReference>
<dbReference type="Proteomes" id="UP000240357">
    <property type="component" value="Unassembled WGS sequence"/>
</dbReference>
<reference evidence="2 3" key="1">
    <citation type="submission" date="2018-03" db="EMBL/GenBank/DDBJ databases">
        <title>Adhaeribacter sp. HMF7605 Genome sequencing and assembly.</title>
        <authorList>
            <person name="Kang H."/>
            <person name="Kang J."/>
            <person name="Cha I."/>
            <person name="Kim H."/>
            <person name="Joh K."/>
        </authorList>
    </citation>
    <scope>NUCLEOTIDE SEQUENCE [LARGE SCALE GENOMIC DNA]</scope>
    <source>
        <strain evidence="2 3">HMF7605</strain>
    </source>
</reference>
<organism evidence="2 3">
    <name type="scientific">Adhaeribacter arboris</name>
    <dbReference type="NCBI Taxonomy" id="2072846"/>
    <lineage>
        <taxon>Bacteria</taxon>
        <taxon>Pseudomonadati</taxon>
        <taxon>Bacteroidota</taxon>
        <taxon>Cytophagia</taxon>
        <taxon>Cytophagales</taxon>
        <taxon>Hymenobacteraceae</taxon>
        <taxon>Adhaeribacter</taxon>
    </lineage>
</organism>
<feature type="domain" description="Cyclic nucleotide-binding" evidence="1">
    <location>
        <begin position="35"/>
        <end position="122"/>
    </location>
</feature>
<comment type="caution">
    <text evidence="2">The sequence shown here is derived from an EMBL/GenBank/DDBJ whole genome shotgun (WGS) entry which is preliminary data.</text>
</comment>
<proteinExistence type="predicted"/>
<keyword evidence="3" id="KW-1185">Reference proteome</keyword>
<accession>A0A2T2YDF9</accession>
<evidence type="ECO:0000259" key="1">
    <source>
        <dbReference type="Pfam" id="PF00027"/>
    </source>
</evidence>
<dbReference type="SUPFAM" id="SSF51206">
    <property type="entry name" value="cAMP-binding domain-like"/>
    <property type="match status" value="1"/>
</dbReference>
<name>A0A2T2YDF9_9BACT</name>
<dbReference type="InterPro" id="IPR014710">
    <property type="entry name" value="RmlC-like_jellyroll"/>
</dbReference>
<dbReference type="Pfam" id="PF00027">
    <property type="entry name" value="cNMP_binding"/>
    <property type="match status" value="1"/>
</dbReference>
<dbReference type="OrthoDB" id="680421at2"/>
<evidence type="ECO:0000313" key="2">
    <source>
        <dbReference type="EMBL" id="PSR53498.1"/>
    </source>
</evidence>
<dbReference type="Gene3D" id="2.60.120.10">
    <property type="entry name" value="Jelly Rolls"/>
    <property type="match status" value="1"/>
</dbReference>